<reference evidence="2 3" key="1">
    <citation type="submission" date="2020-08" db="EMBL/GenBank/DDBJ databases">
        <title>Genomic Encyclopedia of Type Strains, Phase IV (KMG-IV): sequencing the most valuable type-strain genomes for metagenomic binning, comparative biology and taxonomic classification.</title>
        <authorList>
            <person name="Goeker M."/>
        </authorList>
    </citation>
    <scope>NUCLEOTIDE SEQUENCE [LARGE SCALE GENOMIC DNA]</scope>
    <source>
        <strain evidence="2 3">DSM 15581</strain>
    </source>
</reference>
<evidence type="ECO:0000256" key="1">
    <source>
        <dbReference type="SAM" id="MobiDB-lite"/>
    </source>
</evidence>
<name>A0AAW3TWU9_9SPHN</name>
<dbReference type="EMBL" id="JACIDB010000011">
    <property type="protein sequence ID" value="MBB3877149.1"/>
    <property type="molecule type" value="Genomic_DNA"/>
</dbReference>
<keyword evidence="3" id="KW-1185">Reference proteome</keyword>
<protein>
    <submittedName>
        <fullName evidence="2">Uncharacterized protein</fullName>
    </submittedName>
</protein>
<dbReference type="Proteomes" id="UP000528945">
    <property type="component" value="Unassembled WGS sequence"/>
</dbReference>
<comment type="caution">
    <text evidence="2">The sequence shown here is derived from an EMBL/GenBank/DDBJ whole genome shotgun (WGS) entry which is preliminary data.</text>
</comment>
<feature type="region of interest" description="Disordered" evidence="1">
    <location>
        <begin position="22"/>
        <end position="46"/>
    </location>
</feature>
<accession>A0AAW3TWU9</accession>
<dbReference type="AlphaFoldDB" id="A0AAW3TWU9"/>
<evidence type="ECO:0000313" key="3">
    <source>
        <dbReference type="Proteomes" id="UP000528945"/>
    </source>
</evidence>
<proteinExistence type="predicted"/>
<gene>
    <name evidence="2" type="ORF">GGR47_003417</name>
</gene>
<sequence length="46" mass="5364">MHDQSARIQAWRSDLAAINRELDAASPLPRPSKAKRRRNPKPLWEE</sequence>
<evidence type="ECO:0000313" key="2">
    <source>
        <dbReference type="EMBL" id="MBB3877149.1"/>
    </source>
</evidence>
<organism evidence="2 3">
    <name type="scientific">Sphingomonas aquatilis</name>
    <dbReference type="NCBI Taxonomy" id="93063"/>
    <lineage>
        <taxon>Bacteria</taxon>
        <taxon>Pseudomonadati</taxon>
        <taxon>Pseudomonadota</taxon>
        <taxon>Alphaproteobacteria</taxon>
        <taxon>Sphingomonadales</taxon>
        <taxon>Sphingomonadaceae</taxon>
        <taxon>Sphingomonas</taxon>
    </lineage>
</organism>